<organism evidence="1">
    <name type="scientific">Anguilla anguilla</name>
    <name type="common">European freshwater eel</name>
    <name type="synonym">Muraena anguilla</name>
    <dbReference type="NCBI Taxonomy" id="7936"/>
    <lineage>
        <taxon>Eukaryota</taxon>
        <taxon>Metazoa</taxon>
        <taxon>Chordata</taxon>
        <taxon>Craniata</taxon>
        <taxon>Vertebrata</taxon>
        <taxon>Euteleostomi</taxon>
        <taxon>Actinopterygii</taxon>
        <taxon>Neopterygii</taxon>
        <taxon>Teleostei</taxon>
        <taxon>Anguilliformes</taxon>
        <taxon>Anguillidae</taxon>
        <taxon>Anguilla</taxon>
    </lineage>
</organism>
<reference evidence="1" key="1">
    <citation type="submission" date="2014-11" db="EMBL/GenBank/DDBJ databases">
        <authorList>
            <person name="Amaro Gonzalez C."/>
        </authorList>
    </citation>
    <scope>NUCLEOTIDE SEQUENCE</scope>
</reference>
<accession>A0A0E9VEM8</accession>
<reference evidence="1" key="2">
    <citation type="journal article" date="2015" name="Fish Shellfish Immunol.">
        <title>Early steps in the European eel (Anguilla anguilla)-Vibrio vulnificus interaction in the gills: Role of the RtxA13 toxin.</title>
        <authorList>
            <person name="Callol A."/>
            <person name="Pajuelo D."/>
            <person name="Ebbesson L."/>
            <person name="Teles M."/>
            <person name="MacKenzie S."/>
            <person name="Amaro C."/>
        </authorList>
    </citation>
    <scope>NUCLEOTIDE SEQUENCE</scope>
</reference>
<dbReference type="EMBL" id="GBXM01032121">
    <property type="protein sequence ID" value="JAH76456.1"/>
    <property type="molecule type" value="Transcribed_RNA"/>
</dbReference>
<evidence type="ECO:0000313" key="1">
    <source>
        <dbReference type="EMBL" id="JAH76456.1"/>
    </source>
</evidence>
<sequence>MLCKEMSVRRMPVL</sequence>
<protein>
    <submittedName>
        <fullName evidence="1">Uncharacterized protein</fullName>
    </submittedName>
</protein>
<name>A0A0E9VEM8_ANGAN</name>
<proteinExistence type="predicted"/>